<dbReference type="AlphaFoldDB" id="A0A1M6GCP7"/>
<evidence type="ECO:0000259" key="3">
    <source>
        <dbReference type="Pfam" id="PF04230"/>
    </source>
</evidence>
<dbReference type="RefSeq" id="WP_188118425.1">
    <property type="nucleotide sequence ID" value="NZ_FQZP01000023.1"/>
</dbReference>
<dbReference type="Gene3D" id="3.40.50.2000">
    <property type="entry name" value="Glycogen Phosphorylase B"/>
    <property type="match status" value="2"/>
</dbReference>
<evidence type="ECO:0000256" key="1">
    <source>
        <dbReference type="SAM" id="Coils"/>
    </source>
</evidence>
<feature type="domain" description="Glycosyltransferase subfamily 4-like N-terminal" evidence="4">
    <location>
        <begin position="12"/>
        <end position="167"/>
    </location>
</feature>
<dbReference type="EMBL" id="FQZP01000023">
    <property type="protein sequence ID" value="SHJ07721.1"/>
    <property type="molecule type" value="Genomic_DNA"/>
</dbReference>
<gene>
    <name evidence="5" type="ORF">SAMN05444373_10235</name>
</gene>
<feature type="domain" description="Glycosyl transferase family 1" evidence="2">
    <location>
        <begin position="185"/>
        <end position="345"/>
    </location>
</feature>
<dbReference type="SUPFAM" id="SSF53756">
    <property type="entry name" value="UDP-Glycosyltransferase/glycogen phosphorylase"/>
    <property type="match status" value="1"/>
</dbReference>
<dbReference type="Pfam" id="PF00534">
    <property type="entry name" value="Glycos_transf_1"/>
    <property type="match status" value="1"/>
</dbReference>
<sequence>MKIIHLIGGGDVGGAKSHVLSLIKELGKHIDVTLVCYRKGPFHEDAVRMGIDSRVIRTGNILVDIRKTLKLVRENKYDIIHSHGAKANMIATIIRRITGIPVVTTIHSDYRLDYMNNLLKQFSFGVINMISLRKIDYHIGVSDSYRNMLIARRFNPQHVFTVYNGIPFDNEIPPCTRREFFDRYRIPFPEDAILVGIMARLDPVKDHETFIRAAAEVFRTNPKVRFIIAGPGDELRPRLEHLAEKLGVRDKICFTGMIHEPYDFFQIIDINVLTSISESFPFVILEGARCCRATVSTRVGGLADLIESGVNGYLIKPGDWKALAGHLLELANDETKRAEMGRRLKEKAEKKFSLENMCKTQLEIYNRILRMESRIRKDGKLYDIAILGYYGYRNSGDEAILKSIVHSLLERNPDLSMVVFSRKPGETMRNTEVNAVNRFSLYHVLRVMKQTRLFLAGGGNLIQDNTSTRSILYYLCMLRLAKRYRTKTMLFANGIGPINRKVNWRSAAKVLNCLDAITLREPVSYEELKRMGVTKPIIHITSDPAILLNPVPSDKVDTIMASEGIPTDKPLIGISVRKWADMSYLDKIAALGDYCVERFDAHPVFIPMQHPSDVNVCESIIKKMKHKAWLIRNIYQPEELLGFTQRLTLMIGMRLHSLIYASNQMVPVLGLVYEPKVDAFLKEVSQPSAGSPLNMDFPQVCRVLEELWNNREAMREKLGRARERLVELANRNVDVALSLLNDS</sequence>
<dbReference type="Proteomes" id="UP000324781">
    <property type="component" value="Unassembled WGS sequence"/>
</dbReference>
<accession>A0A1M6GCP7</accession>
<feature type="coiled-coil region" evidence="1">
    <location>
        <begin position="704"/>
        <end position="731"/>
    </location>
</feature>
<dbReference type="PANTHER" id="PTHR36836">
    <property type="entry name" value="COLANIC ACID BIOSYNTHESIS PROTEIN WCAK"/>
    <property type="match status" value="1"/>
</dbReference>
<dbReference type="InterPro" id="IPR007345">
    <property type="entry name" value="Polysacch_pyruvyl_Trfase"/>
</dbReference>
<dbReference type="Pfam" id="PF13439">
    <property type="entry name" value="Glyco_transf_4"/>
    <property type="match status" value="1"/>
</dbReference>
<protein>
    <submittedName>
        <fullName evidence="5">Polysaccharide pyruvyl transferase CsaB</fullName>
    </submittedName>
</protein>
<evidence type="ECO:0000259" key="2">
    <source>
        <dbReference type="Pfam" id="PF00534"/>
    </source>
</evidence>
<reference evidence="5 6" key="1">
    <citation type="submission" date="2016-11" db="EMBL/GenBank/DDBJ databases">
        <authorList>
            <person name="Varghese N."/>
            <person name="Submissions S."/>
        </authorList>
    </citation>
    <scope>NUCLEOTIDE SEQUENCE [LARGE SCALE GENOMIC DNA]</scope>
    <source>
        <strain evidence="5 6">DSM 19027</strain>
    </source>
</reference>
<dbReference type="InterPro" id="IPR028098">
    <property type="entry name" value="Glyco_trans_4-like_N"/>
</dbReference>
<dbReference type="NCBIfam" id="TIGR03609">
    <property type="entry name" value="S_layer_CsaB"/>
    <property type="match status" value="1"/>
</dbReference>
<keyword evidence="1" id="KW-0175">Coiled coil</keyword>
<name>A0A1M6GCP7_9FIRM</name>
<proteinExistence type="predicted"/>
<dbReference type="GO" id="GO:0016757">
    <property type="term" value="F:glycosyltransferase activity"/>
    <property type="evidence" value="ECO:0007669"/>
    <property type="project" value="InterPro"/>
</dbReference>
<dbReference type="InterPro" id="IPR019896">
    <property type="entry name" value="Polysacch_pyruvyl_Trfase_CsaB"/>
</dbReference>
<feature type="domain" description="Polysaccharide pyruvyl transferase" evidence="3">
    <location>
        <begin position="394"/>
        <end position="674"/>
    </location>
</feature>
<dbReference type="CDD" id="cd03801">
    <property type="entry name" value="GT4_PimA-like"/>
    <property type="match status" value="1"/>
</dbReference>
<dbReference type="InterPro" id="IPR001296">
    <property type="entry name" value="Glyco_trans_1"/>
</dbReference>
<keyword evidence="5" id="KW-0808">Transferase</keyword>
<evidence type="ECO:0000313" key="6">
    <source>
        <dbReference type="Proteomes" id="UP000324781"/>
    </source>
</evidence>
<dbReference type="PANTHER" id="PTHR36836:SF1">
    <property type="entry name" value="COLANIC ACID BIOSYNTHESIS PROTEIN WCAK"/>
    <property type="match status" value="1"/>
</dbReference>
<evidence type="ECO:0000313" key="5">
    <source>
        <dbReference type="EMBL" id="SHJ07721.1"/>
    </source>
</evidence>
<dbReference type="Pfam" id="PF04230">
    <property type="entry name" value="PS_pyruv_trans"/>
    <property type="match status" value="1"/>
</dbReference>
<keyword evidence="6" id="KW-1185">Reference proteome</keyword>
<organism evidence="5 6">
    <name type="scientific">Thermoclostridium caenicola</name>
    <dbReference type="NCBI Taxonomy" id="659425"/>
    <lineage>
        <taxon>Bacteria</taxon>
        <taxon>Bacillati</taxon>
        <taxon>Bacillota</taxon>
        <taxon>Clostridia</taxon>
        <taxon>Eubacteriales</taxon>
        <taxon>Oscillospiraceae</taxon>
        <taxon>Thermoclostridium</taxon>
    </lineage>
</organism>
<evidence type="ECO:0000259" key="4">
    <source>
        <dbReference type="Pfam" id="PF13439"/>
    </source>
</evidence>